<dbReference type="InterPro" id="IPR000246">
    <property type="entry name" value="Peptidase_T2"/>
</dbReference>
<dbReference type="InterPro" id="IPR029055">
    <property type="entry name" value="Ntn_hydrolases_N"/>
</dbReference>
<dbReference type="PANTHER" id="PTHR10188:SF6">
    <property type="entry name" value="N(4)-(BETA-N-ACETYLGLUCOSAMINYL)-L-ASPARAGINASE"/>
    <property type="match status" value="1"/>
</dbReference>
<evidence type="ECO:0000256" key="4">
    <source>
        <dbReference type="ARBA" id="ARBA00022813"/>
    </source>
</evidence>
<dbReference type="OrthoDB" id="188713at2759"/>
<evidence type="ECO:0000256" key="14">
    <source>
        <dbReference type="SAM" id="SignalP"/>
    </source>
</evidence>
<reference evidence="16" key="1">
    <citation type="submission" date="2017-01" db="EMBL/GenBank/DDBJ databases">
        <title>Comparative genomics of anhydrobiosis in the tardigrade Hypsibius dujardini.</title>
        <authorList>
            <person name="Yoshida Y."/>
            <person name="Koutsovoulos G."/>
            <person name="Laetsch D."/>
            <person name="Stevens L."/>
            <person name="Kumar S."/>
            <person name="Horikawa D."/>
            <person name="Ishino K."/>
            <person name="Komine S."/>
            <person name="Tomita M."/>
            <person name="Blaxter M."/>
            <person name="Arakawa K."/>
        </authorList>
    </citation>
    <scope>NUCLEOTIDE SEQUENCE [LARGE SCALE GENOMIC DNA]</scope>
    <source>
        <strain evidence="16">Z151</strain>
    </source>
</reference>
<feature type="binding site" evidence="12">
    <location>
        <begin position="251"/>
        <end position="254"/>
    </location>
    <ligand>
        <name>substrate</name>
    </ligand>
</feature>
<evidence type="ECO:0000256" key="2">
    <source>
        <dbReference type="ARBA" id="ARBA00022670"/>
    </source>
</evidence>
<evidence type="ECO:0000256" key="8">
    <source>
        <dbReference type="ARBA" id="ARBA00078726"/>
    </source>
</evidence>
<keyword evidence="2" id="KW-0645">Protease</keyword>
<keyword evidence="3" id="KW-0378">Hydrolase</keyword>
<comment type="function">
    <text evidence="6">Cleaves the GlcNAc-Asn bond which joins oligosaccharides to the peptide of asparagine-linked glycoproteins.</text>
</comment>
<dbReference type="Gene3D" id="3.60.20.30">
    <property type="entry name" value="(Glycosyl)asparaginase"/>
    <property type="match status" value="1"/>
</dbReference>
<keyword evidence="4" id="KW-0068">Autocatalytic cleavage</keyword>
<name>A0A1W0X1S1_HYPEX</name>
<organism evidence="15 16">
    <name type="scientific">Hypsibius exemplaris</name>
    <name type="common">Freshwater tardigrade</name>
    <dbReference type="NCBI Taxonomy" id="2072580"/>
    <lineage>
        <taxon>Eukaryota</taxon>
        <taxon>Metazoa</taxon>
        <taxon>Ecdysozoa</taxon>
        <taxon>Tardigrada</taxon>
        <taxon>Eutardigrada</taxon>
        <taxon>Parachela</taxon>
        <taxon>Hypsibioidea</taxon>
        <taxon>Hypsibiidae</taxon>
        <taxon>Hypsibius</taxon>
    </lineage>
</organism>
<feature type="binding site" evidence="12">
    <location>
        <begin position="274"/>
        <end position="277"/>
    </location>
    <ligand>
        <name>substrate</name>
    </ligand>
</feature>
<dbReference type="CDD" id="cd04513">
    <property type="entry name" value="Glycosylasparaginase"/>
    <property type="match status" value="1"/>
</dbReference>
<dbReference type="GO" id="GO:0006508">
    <property type="term" value="P:proteolysis"/>
    <property type="evidence" value="ECO:0007669"/>
    <property type="project" value="UniProtKB-KW"/>
</dbReference>
<dbReference type="SUPFAM" id="SSF56235">
    <property type="entry name" value="N-terminal nucleophile aminohydrolases (Ntn hydrolases)"/>
    <property type="match status" value="1"/>
</dbReference>
<evidence type="ECO:0000256" key="13">
    <source>
        <dbReference type="PIRSR" id="PIRSR600246-3"/>
    </source>
</evidence>
<sequence length="372" mass="39741">MRSDLLSCIFGVILLLQYFPPCSSSMASGKKGQPLPLIINTWPFINATRVAWNTLNSPGKTVIDAVEKGCQQCEMEQCDGTVGYGGSPDENAETTLDAMIMCGTTMNVGSVGCLRRIKNAISVARFVMERTKHTLLVGELATEFAISMGFKEESLSTPKSKDIWKKWQENQCQPNFRQDVLPDPSQSCGPYSPAAFIKSGTRTIAQSDNKRHPLGIQEQNHDTIGMIAIDEQGHIAAGTSTNGASHKIPGRVGDSPIAGSGAYADSTIGGAAATGDGDVLMRFLPSFRAVLNMGRGMAPEIAAAEAIKNIALFYPDFSGAVVAADRNGNHGAACHGFAKFQYSVYAAGFSDVLVQDVNCQKRQGPGKDDSYL</sequence>
<dbReference type="Proteomes" id="UP000192578">
    <property type="component" value="Unassembled WGS sequence"/>
</dbReference>
<comment type="caution">
    <text evidence="15">The sequence shown here is derived from an EMBL/GenBank/DDBJ whole genome shotgun (WGS) entry which is preliminary data.</text>
</comment>
<feature type="chain" id="PRO_5010715228" description="N(4)-(beta-N-acetylglucosaminyl)-L-asparaginase" evidence="14">
    <location>
        <begin position="25"/>
        <end position="372"/>
    </location>
</feature>
<dbReference type="PANTHER" id="PTHR10188">
    <property type="entry name" value="L-ASPARAGINASE"/>
    <property type="match status" value="1"/>
</dbReference>
<evidence type="ECO:0000256" key="10">
    <source>
        <dbReference type="ARBA" id="ARBA00080645"/>
    </source>
</evidence>
<keyword evidence="16" id="KW-1185">Reference proteome</keyword>
<dbReference type="AlphaFoldDB" id="A0A1W0X1S1"/>
<keyword evidence="14" id="KW-0732">Signal</keyword>
<evidence type="ECO:0000256" key="9">
    <source>
        <dbReference type="ARBA" id="ARBA00079301"/>
    </source>
</evidence>
<evidence type="ECO:0000313" key="16">
    <source>
        <dbReference type="Proteomes" id="UP000192578"/>
    </source>
</evidence>
<feature type="active site" description="Nucleophile" evidence="11">
    <location>
        <position position="223"/>
    </location>
</feature>
<feature type="signal peptide" evidence="14">
    <location>
        <begin position="1"/>
        <end position="24"/>
    </location>
</feature>
<dbReference type="GO" id="GO:0005764">
    <property type="term" value="C:lysosome"/>
    <property type="evidence" value="ECO:0007669"/>
    <property type="project" value="TreeGrafter"/>
</dbReference>
<evidence type="ECO:0000256" key="5">
    <source>
        <dbReference type="ARBA" id="ARBA00050421"/>
    </source>
</evidence>
<evidence type="ECO:0000256" key="6">
    <source>
        <dbReference type="ARBA" id="ARBA00053295"/>
    </source>
</evidence>
<comment type="catalytic activity">
    <reaction evidence="5">
        <text>N(4)-(beta-N-acetyl-D-glucosaminyl)-L-asparagine + H2O = N-acetyl-beta-D-glucosaminylamine + L-aspartate + H(+)</text>
        <dbReference type="Rhea" id="RHEA:11544"/>
        <dbReference type="ChEBI" id="CHEBI:15377"/>
        <dbReference type="ChEBI" id="CHEBI:15378"/>
        <dbReference type="ChEBI" id="CHEBI:15947"/>
        <dbReference type="ChEBI" id="CHEBI:29991"/>
        <dbReference type="ChEBI" id="CHEBI:58080"/>
        <dbReference type="EC" id="3.5.1.26"/>
    </reaction>
</comment>
<accession>A0A1W0X1S1</accession>
<dbReference type="Pfam" id="PF01112">
    <property type="entry name" value="Asparaginase_2"/>
    <property type="match status" value="1"/>
</dbReference>
<protein>
    <recommendedName>
        <fullName evidence="7">N(4)-(beta-N-acetylglucosaminyl)-L-asparaginase</fullName>
        <ecNumber evidence="7">3.5.1.26</ecNumber>
    </recommendedName>
    <alternativeName>
        <fullName evidence="9">Aspartylglucosaminidase</fullName>
    </alternativeName>
    <alternativeName>
        <fullName evidence="8">Glycosylasparaginase</fullName>
    </alternativeName>
    <alternativeName>
        <fullName evidence="10">N4-(N-acetyl-beta-glucosaminyl)-L-asparagine amidase</fullName>
    </alternativeName>
</protein>
<dbReference type="EC" id="3.5.1.26" evidence="7"/>
<evidence type="ECO:0000256" key="3">
    <source>
        <dbReference type="ARBA" id="ARBA00022801"/>
    </source>
</evidence>
<dbReference type="EMBL" id="MTYJ01000023">
    <property type="protein sequence ID" value="OQV21403.1"/>
    <property type="molecule type" value="Genomic_DNA"/>
</dbReference>
<dbReference type="GO" id="GO:0003948">
    <property type="term" value="F:N4-(beta-N-acetylglucosaminyl)-L-asparaginase activity"/>
    <property type="evidence" value="ECO:0007669"/>
    <property type="project" value="UniProtKB-EC"/>
</dbReference>
<gene>
    <name evidence="15" type="ORF">BV898_04612</name>
</gene>
<feature type="site" description="Cleavage; by autolysis" evidence="13">
    <location>
        <begin position="222"/>
        <end position="223"/>
    </location>
</feature>
<evidence type="ECO:0000256" key="11">
    <source>
        <dbReference type="PIRSR" id="PIRSR600246-1"/>
    </source>
</evidence>
<dbReference type="FunFam" id="3.60.20.30:FF:000003">
    <property type="entry name" value="N(4)-(Beta-N-acetylglucosaminyl)-L-asparaginase isoform X1"/>
    <property type="match status" value="1"/>
</dbReference>
<proteinExistence type="inferred from homology"/>
<evidence type="ECO:0000256" key="1">
    <source>
        <dbReference type="ARBA" id="ARBA00010872"/>
    </source>
</evidence>
<evidence type="ECO:0000256" key="12">
    <source>
        <dbReference type="PIRSR" id="PIRSR600246-2"/>
    </source>
</evidence>
<comment type="similarity">
    <text evidence="1">Belongs to the Ntn-hydrolase family.</text>
</comment>
<evidence type="ECO:0000256" key="7">
    <source>
        <dbReference type="ARBA" id="ARBA00066729"/>
    </source>
</evidence>
<evidence type="ECO:0000313" key="15">
    <source>
        <dbReference type="EMBL" id="OQV21403.1"/>
    </source>
</evidence>
<dbReference type="GO" id="GO:0008233">
    <property type="term" value="F:peptidase activity"/>
    <property type="evidence" value="ECO:0007669"/>
    <property type="project" value="UniProtKB-KW"/>
</dbReference>